<gene>
    <name evidence="7" type="primary">LOC117566819</name>
</gene>
<accession>A0A6P8XYE0</accession>
<dbReference type="Pfam" id="PF09320">
    <property type="entry name" value="DUF1977"/>
    <property type="match status" value="1"/>
</dbReference>
<dbReference type="Gene3D" id="1.10.287.110">
    <property type="entry name" value="DnaJ domain"/>
    <property type="match status" value="1"/>
</dbReference>
<evidence type="ECO:0000256" key="4">
    <source>
        <dbReference type="ARBA" id="ARBA00023136"/>
    </source>
</evidence>
<dbReference type="PROSITE" id="PS50076">
    <property type="entry name" value="DNAJ_2"/>
    <property type="match status" value="1"/>
</dbReference>
<dbReference type="AlphaFoldDB" id="A0A6P8XYE0"/>
<keyword evidence="3" id="KW-1133">Transmembrane helix</keyword>
<evidence type="ECO:0000313" key="7">
    <source>
        <dbReference type="RefSeq" id="XP_034102272.1"/>
    </source>
</evidence>
<feature type="domain" description="J" evidence="5">
    <location>
        <begin position="123"/>
        <end position="187"/>
    </location>
</feature>
<keyword evidence="2" id="KW-0812">Transmembrane</keyword>
<dbReference type="InterPro" id="IPR036869">
    <property type="entry name" value="J_dom_sf"/>
</dbReference>
<dbReference type="PRINTS" id="PR00625">
    <property type="entry name" value="JDOMAIN"/>
</dbReference>
<evidence type="ECO:0000256" key="2">
    <source>
        <dbReference type="ARBA" id="ARBA00022692"/>
    </source>
</evidence>
<dbReference type="PANTHER" id="PTHR43908">
    <property type="entry name" value="AT29763P-RELATED"/>
    <property type="match status" value="1"/>
</dbReference>
<reference evidence="7" key="1">
    <citation type="submission" date="2025-08" db="UniProtKB">
        <authorList>
            <consortium name="RefSeq"/>
        </authorList>
    </citation>
    <scope>IDENTIFICATION</scope>
    <source>
        <strain evidence="7">15112-1751.03</strain>
        <tissue evidence="7">Whole Adult</tissue>
    </source>
</reference>
<evidence type="ECO:0000313" key="6">
    <source>
        <dbReference type="Proteomes" id="UP000515160"/>
    </source>
</evidence>
<dbReference type="InterPro" id="IPR051100">
    <property type="entry name" value="DnaJ_subfamily_B/C"/>
</dbReference>
<evidence type="ECO:0000256" key="3">
    <source>
        <dbReference type="ARBA" id="ARBA00022989"/>
    </source>
</evidence>
<organism evidence="6 7">
    <name type="scientific">Drosophila albomicans</name>
    <name type="common">Fruit fly</name>
    <dbReference type="NCBI Taxonomy" id="7291"/>
    <lineage>
        <taxon>Eukaryota</taxon>
        <taxon>Metazoa</taxon>
        <taxon>Ecdysozoa</taxon>
        <taxon>Arthropoda</taxon>
        <taxon>Hexapoda</taxon>
        <taxon>Insecta</taxon>
        <taxon>Pterygota</taxon>
        <taxon>Neoptera</taxon>
        <taxon>Endopterygota</taxon>
        <taxon>Diptera</taxon>
        <taxon>Brachycera</taxon>
        <taxon>Muscomorpha</taxon>
        <taxon>Ephydroidea</taxon>
        <taxon>Drosophilidae</taxon>
        <taxon>Drosophila</taxon>
    </lineage>
</organism>
<proteinExistence type="predicted"/>
<dbReference type="PANTHER" id="PTHR43908:SF3">
    <property type="entry name" value="AT29763P-RELATED"/>
    <property type="match status" value="1"/>
</dbReference>
<evidence type="ECO:0000256" key="1">
    <source>
        <dbReference type="ARBA" id="ARBA00004167"/>
    </source>
</evidence>
<dbReference type="Proteomes" id="UP000515160">
    <property type="component" value="Chromosome 3"/>
</dbReference>
<dbReference type="InterPro" id="IPR015399">
    <property type="entry name" value="DUF1977_DnaJ-like"/>
</dbReference>
<dbReference type="OrthoDB" id="66964at2759"/>
<sequence length="397" mass="45533">MYIKSTFLLTQAADDEEHNNINNSMKSLMSANLRSITTEISEGNYELAMRLINKGLASGKKNSESNQDHVMALLELKNILVRLRLKGESPDQTFGPTLKSNALPHSFSIEMLDVVQKVLRCRSHYEVLRISHHATYSEVKRAYKRLALRLHPDKNRAPGADEAFQRINEAADTLTDNQKRIDYNMLTVIGDCFGARKRRWSSGEADEDDEVEEYAEQMEAEFDAEEEYSQQRRPSYQPANQRVPQSQSLYQTEQLVIGLAASVVFIVITLQYMAKAPNFSFTPTSTHSVQLTSSINQVPYFVTPEFASSEQTPEQLQRMEEQIEEMYLTDLKYSCKQERKMRDKLLNRARNANNRNLRDHALKMPTPACHALVKIDQAKYKPLIIDNYDPGANEVWN</sequence>
<name>A0A6P8XYE0_DROAB</name>
<evidence type="ECO:0000259" key="5">
    <source>
        <dbReference type="PROSITE" id="PS50076"/>
    </source>
</evidence>
<dbReference type="SMART" id="SM00271">
    <property type="entry name" value="DnaJ"/>
    <property type="match status" value="1"/>
</dbReference>
<keyword evidence="4" id="KW-0472">Membrane</keyword>
<dbReference type="Pfam" id="PF00226">
    <property type="entry name" value="DnaJ"/>
    <property type="match status" value="1"/>
</dbReference>
<keyword evidence="6" id="KW-1185">Reference proteome</keyword>
<dbReference type="RefSeq" id="XP_034102272.1">
    <property type="nucleotide sequence ID" value="XM_034246381.2"/>
</dbReference>
<dbReference type="GO" id="GO:0005789">
    <property type="term" value="C:endoplasmic reticulum membrane"/>
    <property type="evidence" value="ECO:0007669"/>
    <property type="project" value="TreeGrafter"/>
</dbReference>
<dbReference type="CDD" id="cd06257">
    <property type="entry name" value="DnaJ"/>
    <property type="match status" value="1"/>
</dbReference>
<dbReference type="GeneID" id="117566819"/>
<dbReference type="GO" id="GO:0071218">
    <property type="term" value="P:cellular response to misfolded protein"/>
    <property type="evidence" value="ECO:0007669"/>
    <property type="project" value="TreeGrafter"/>
</dbReference>
<dbReference type="SUPFAM" id="SSF46565">
    <property type="entry name" value="Chaperone J-domain"/>
    <property type="match status" value="1"/>
</dbReference>
<protein>
    <submittedName>
        <fullName evidence="7">DnaJ homolog subfamily B member 1</fullName>
    </submittedName>
</protein>
<comment type="subcellular location">
    <subcellularLocation>
        <location evidence="1">Membrane</location>
        <topology evidence="1">Single-pass membrane protein</topology>
    </subcellularLocation>
</comment>
<dbReference type="GO" id="GO:0030544">
    <property type="term" value="F:Hsp70 protein binding"/>
    <property type="evidence" value="ECO:0007669"/>
    <property type="project" value="TreeGrafter"/>
</dbReference>
<dbReference type="InterPro" id="IPR001623">
    <property type="entry name" value="DnaJ_domain"/>
</dbReference>